<dbReference type="Proteomes" id="UP000243250">
    <property type="component" value="Unassembled WGS sequence"/>
</dbReference>
<dbReference type="InterPro" id="IPR007050">
    <property type="entry name" value="HTH_bacterioopsin"/>
</dbReference>
<evidence type="ECO:0000256" key="2">
    <source>
        <dbReference type="ARBA" id="ARBA00023163"/>
    </source>
</evidence>
<keyword evidence="6" id="KW-1185">Reference proteome</keyword>
<dbReference type="PANTHER" id="PTHR34236:SF1">
    <property type="entry name" value="DIMETHYL SULFOXIDE REDUCTASE TRANSCRIPTIONAL ACTIVATOR"/>
    <property type="match status" value="1"/>
</dbReference>
<dbReference type="RefSeq" id="WP_175501351.1">
    <property type="nucleotide sequence ID" value="NZ_FOYS01000001.1"/>
</dbReference>
<dbReference type="STRING" id="555875.SAMN04488124_0832"/>
<organism evidence="5 6">
    <name type="scientific">Halogeometricum limi</name>
    <dbReference type="NCBI Taxonomy" id="555875"/>
    <lineage>
        <taxon>Archaea</taxon>
        <taxon>Methanobacteriati</taxon>
        <taxon>Methanobacteriota</taxon>
        <taxon>Stenosarchaea group</taxon>
        <taxon>Halobacteria</taxon>
        <taxon>Halobacteriales</taxon>
        <taxon>Haloferacaceae</taxon>
        <taxon>Halogeometricum</taxon>
    </lineage>
</organism>
<keyword evidence="2" id="KW-0804">Transcription</keyword>
<proteinExistence type="predicted"/>
<dbReference type="EMBL" id="FOYS01000001">
    <property type="protein sequence ID" value="SFR36910.1"/>
    <property type="molecule type" value="Genomic_DNA"/>
</dbReference>
<dbReference type="Pfam" id="PF15915">
    <property type="entry name" value="BAT"/>
    <property type="match status" value="1"/>
</dbReference>
<feature type="domain" description="HTH bat-type" evidence="3">
    <location>
        <begin position="155"/>
        <end position="206"/>
    </location>
</feature>
<name>A0A1I6G469_9EURY</name>
<sequence length="229" mass="25218">MGAIAAFELGGETFALGRVIEAIPSVRVDLERVVPVDGGVLPYVWVRGDSADEFGRVAAEIDGIANARRVESFEDVTLYRLRWDPTMDQFITTIIDADGTVLEASGDVRGWRFELRFSERENLATFQTLCNERDIDVSVVKVHSLHELSEETYGLTAAQRETLTTAYHAGYFAEPRETTTEELARHFDVSSRALSGRIRRGTGRLLASTLVAHPDAEADGPTSSPRSGD</sequence>
<evidence type="ECO:0000256" key="1">
    <source>
        <dbReference type="ARBA" id="ARBA00023015"/>
    </source>
</evidence>
<dbReference type="PANTHER" id="PTHR34236">
    <property type="entry name" value="DIMETHYL SULFOXIDE REDUCTASE TRANSCRIPTIONAL ACTIVATOR"/>
    <property type="match status" value="1"/>
</dbReference>
<evidence type="ECO:0000313" key="5">
    <source>
        <dbReference type="EMBL" id="SFR36910.1"/>
    </source>
</evidence>
<dbReference type="Pfam" id="PF04967">
    <property type="entry name" value="HTH_10"/>
    <property type="match status" value="1"/>
</dbReference>
<evidence type="ECO:0000313" key="6">
    <source>
        <dbReference type="Proteomes" id="UP000243250"/>
    </source>
</evidence>
<gene>
    <name evidence="5" type="ORF">SAMN04488124_0832</name>
</gene>
<dbReference type="InterPro" id="IPR031803">
    <property type="entry name" value="BAT_GAF/HTH-assoc"/>
</dbReference>
<feature type="domain" description="Bacterioopsin transcriptional activator GAF and HTH associated" evidence="4">
    <location>
        <begin position="7"/>
        <end position="145"/>
    </location>
</feature>
<dbReference type="AlphaFoldDB" id="A0A1I6G469"/>
<dbReference type="OrthoDB" id="156233at2157"/>
<accession>A0A1I6G469</accession>
<protein>
    <submittedName>
        <fullName evidence="5">Predicted DNA binding protein, contains HTH domain</fullName>
    </submittedName>
</protein>
<reference evidence="6" key="1">
    <citation type="submission" date="2016-10" db="EMBL/GenBank/DDBJ databases">
        <authorList>
            <person name="Varghese N."/>
            <person name="Submissions S."/>
        </authorList>
    </citation>
    <scope>NUCLEOTIDE SEQUENCE [LARGE SCALE GENOMIC DNA]</scope>
    <source>
        <strain evidence="6">CGMCC 1.8711</strain>
    </source>
</reference>
<evidence type="ECO:0000259" key="4">
    <source>
        <dbReference type="Pfam" id="PF15915"/>
    </source>
</evidence>
<evidence type="ECO:0000259" key="3">
    <source>
        <dbReference type="Pfam" id="PF04967"/>
    </source>
</evidence>
<keyword evidence="1" id="KW-0805">Transcription regulation</keyword>